<feature type="transmembrane region" description="Helical" evidence="1">
    <location>
        <begin position="109"/>
        <end position="127"/>
    </location>
</feature>
<accession>A0A5M8QVB2</accession>
<feature type="transmembrane region" description="Helical" evidence="1">
    <location>
        <begin position="159"/>
        <end position="176"/>
    </location>
</feature>
<evidence type="ECO:0000313" key="3">
    <source>
        <dbReference type="EMBL" id="KAA6440245.1"/>
    </source>
</evidence>
<gene>
    <name evidence="3" type="ORF">FEM33_06475</name>
</gene>
<dbReference type="GO" id="GO:0016740">
    <property type="term" value="F:transferase activity"/>
    <property type="evidence" value="ECO:0007669"/>
    <property type="project" value="UniProtKB-KW"/>
</dbReference>
<feature type="transmembrane region" description="Helical" evidence="1">
    <location>
        <begin position="134"/>
        <end position="153"/>
    </location>
</feature>
<feature type="transmembrane region" description="Helical" evidence="1">
    <location>
        <begin position="221"/>
        <end position="240"/>
    </location>
</feature>
<evidence type="ECO:0000256" key="1">
    <source>
        <dbReference type="SAM" id="Phobius"/>
    </source>
</evidence>
<dbReference type="OrthoDB" id="911374at2"/>
<dbReference type="RefSeq" id="WP_139011263.1">
    <property type="nucleotide sequence ID" value="NZ_VBSN01000027.1"/>
</dbReference>
<proteinExistence type="predicted"/>
<dbReference type="EMBL" id="VBSN01000027">
    <property type="protein sequence ID" value="KAA6440245.1"/>
    <property type="molecule type" value="Genomic_DNA"/>
</dbReference>
<dbReference type="Proteomes" id="UP000323994">
    <property type="component" value="Unassembled WGS sequence"/>
</dbReference>
<feature type="transmembrane region" description="Helical" evidence="1">
    <location>
        <begin position="183"/>
        <end position="215"/>
    </location>
</feature>
<reference evidence="3 4" key="1">
    <citation type="submission" date="2019-05" db="EMBL/GenBank/DDBJ databases">
        <authorList>
            <person name="Qu J.-H."/>
        </authorList>
    </citation>
    <scope>NUCLEOTIDE SEQUENCE [LARGE SCALE GENOMIC DNA]</scope>
    <source>
        <strain evidence="3 4">NS28</strain>
    </source>
</reference>
<feature type="transmembrane region" description="Helical" evidence="1">
    <location>
        <begin position="247"/>
        <end position="266"/>
    </location>
</feature>
<keyword evidence="1" id="KW-0812">Transmembrane</keyword>
<sequence>MNLNKTLLWIKNNSLSISLIFGLISFVILVAIKIKASISYHPDISGSEGSSIAPIQLLVDGNAIYRDPENAPFRLTQYTPLYFYMVAFFCKLANWHAAEVHKIYLASRFFSNIFTILSVSVAGLLVYKVTKKKIAGILAALYIFHVLSFWFLTTSRPDSLLVLLTAIFIYTVYYALNDTGNKYWWYVAIFIAVSAFFVKQSGAILSISLGLFWIMKEQWKTLFTLTAFGIAVFGIYMLLLPINRVDLFFLNIIGGVANSASWGWFYDWTLQHWLLQFAPLIVVNVVVSAYILYYRPSDFYLFLTLCCFMFFLFSTTTAFKIGAGVGYYQDYLLTAVVQITLFTCDAPNRHIFNNGFLKSALSLYLVLAFIHCTLFIFMKYDASSNENFVSHYIEERKVSEYLYQDKKLKENEWVYVCPGAGEGSFGGFLLNHFLVKNVLIPFADLVYLADRNGTFNYDKFRSMVRKKEIKYVISKKGSVPVNILNYDFGNTLKYNSTIGSFDIYEANKL</sequence>
<feature type="transmembrane region" description="Helical" evidence="1">
    <location>
        <begin position="356"/>
        <end position="378"/>
    </location>
</feature>
<keyword evidence="3" id="KW-0808">Transferase</keyword>
<keyword evidence="1" id="KW-1133">Transmembrane helix</keyword>
<protein>
    <submittedName>
        <fullName evidence="3">Glycosyltransferase family 39 protein</fullName>
    </submittedName>
</protein>
<keyword evidence="4" id="KW-1185">Reference proteome</keyword>
<name>A0A5M8QVB2_9BACT</name>
<dbReference type="AlphaFoldDB" id="A0A5M8QVB2"/>
<feature type="transmembrane region" description="Helical" evidence="1">
    <location>
        <begin position="272"/>
        <end position="292"/>
    </location>
</feature>
<organism evidence="3 4">
    <name type="scientific">Dyadobacter flavalbus</name>
    <dbReference type="NCBI Taxonomy" id="2579942"/>
    <lineage>
        <taxon>Bacteria</taxon>
        <taxon>Pseudomonadati</taxon>
        <taxon>Bacteroidota</taxon>
        <taxon>Cytophagia</taxon>
        <taxon>Cytophagales</taxon>
        <taxon>Spirosomataceae</taxon>
        <taxon>Dyadobacter</taxon>
    </lineage>
</organism>
<comment type="caution">
    <text evidence="3">The sequence shown here is derived from an EMBL/GenBank/DDBJ whole genome shotgun (WGS) entry which is preliminary data.</text>
</comment>
<dbReference type="Pfam" id="PF13231">
    <property type="entry name" value="PMT_2"/>
    <property type="match status" value="1"/>
</dbReference>
<feature type="transmembrane region" description="Helical" evidence="1">
    <location>
        <begin position="299"/>
        <end position="319"/>
    </location>
</feature>
<dbReference type="InterPro" id="IPR038731">
    <property type="entry name" value="RgtA/B/C-like"/>
</dbReference>
<feature type="domain" description="Glycosyltransferase RgtA/B/C/D-like" evidence="2">
    <location>
        <begin position="93"/>
        <end position="234"/>
    </location>
</feature>
<keyword evidence="1" id="KW-0472">Membrane</keyword>
<feature type="transmembrane region" description="Helical" evidence="1">
    <location>
        <begin position="15"/>
        <end position="32"/>
    </location>
</feature>
<evidence type="ECO:0000259" key="2">
    <source>
        <dbReference type="Pfam" id="PF13231"/>
    </source>
</evidence>
<evidence type="ECO:0000313" key="4">
    <source>
        <dbReference type="Proteomes" id="UP000323994"/>
    </source>
</evidence>